<evidence type="ECO:0000256" key="4">
    <source>
        <dbReference type="ARBA" id="ARBA00004496"/>
    </source>
</evidence>
<keyword evidence="6" id="KW-0217">Developmental protein</keyword>
<evidence type="ECO:0000256" key="14">
    <source>
        <dbReference type="SAM" id="Phobius"/>
    </source>
</evidence>
<evidence type="ECO:0000256" key="10">
    <source>
        <dbReference type="ARBA" id="ARBA00022989"/>
    </source>
</evidence>
<evidence type="ECO:0000256" key="12">
    <source>
        <dbReference type="ARBA" id="ARBA00023242"/>
    </source>
</evidence>
<feature type="transmembrane region" description="Helical" evidence="14">
    <location>
        <begin position="66"/>
        <end position="86"/>
    </location>
</feature>
<dbReference type="GO" id="GO:0009725">
    <property type="term" value="P:response to hormone"/>
    <property type="evidence" value="ECO:0007669"/>
    <property type="project" value="UniProtKB-ARBA"/>
</dbReference>
<dbReference type="PANTHER" id="PTHR36023">
    <property type="entry name" value="ARGOS-LIKE PROTEIN"/>
    <property type="match status" value="1"/>
</dbReference>
<organism evidence="15 16">
    <name type="scientific">Canna indica</name>
    <name type="common">Indian-shot</name>
    <dbReference type="NCBI Taxonomy" id="4628"/>
    <lineage>
        <taxon>Eukaryota</taxon>
        <taxon>Viridiplantae</taxon>
        <taxon>Streptophyta</taxon>
        <taxon>Embryophyta</taxon>
        <taxon>Tracheophyta</taxon>
        <taxon>Spermatophyta</taxon>
        <taxon>Magnoliopsida</taxon>
        <taxon>Liliopsida</taxon>
        <taxon>Zingiberales</taxon>
        <taxon>Cannaceae</taxon>
        <taxon>Canna</taxon>
    </lineage>
</organism>
<dbReference type="PANTHER" id="PTHR36023:SF3">
    <property type="entry name" value="ARGOS-LIKE PROTEIN"/>
    <property type="match status" value="1"/>
</dbReference>
<comment type="similarity">
    <text evidence="5">Belongs to the plant organ size related (OSR) protein family.</text>
</comment>
<keyword evidence="11 14" id="KW-0472">Membrane</keyword>
<evidence type="ECO:0000256" key="13">
    <source>
        <dbReference type="SAM" id="MobiDB-lite"/>
    </source>
</evidence>
<feature type="region of interest" description="Disordered" evidence="13">
    <location>
        <begin position="1"/>
        <end position="35"/>
    </location>
</feature>
<evidence type="ECO:0000256" key="6">
    <source>
        <dbReference type="ARBA" id="ARBA00022473"/>
    </source>
</evidence>
<evidence type="ECO:0000256" key="8">
    <source>
        <dbReference type="ARBA" id="ARBA00022692"/>
    </source>
</evidence>
<feature type="compositionally biased region" description="Low complexity" evidence="13">
    <location>
        <begin position="23"/>
        <end position="35"/>
    </location>
</feature>
<dbReference type="AlphaFoldDB" id="A0AAQ3KZQ3"/>
<dbReference type="GO" id="GO:0005783">
    <property type="term" value="C:endoplasmic reticulum"/>
    <property type="evidence" value="ECO:0007669"/>
    <property type="project" value="UniProtKB-SubCell"/>
</dbReference>
<protein>
    <recommendedName>
        <fullName evidence="17">ARGOS-like protein</fullName>
    </recommendedName>
</protein>
<feature type="transmembrane region" description="Helical" evidence="14">
    <location>
        <begin position="37"/>
        <end position="60"/>
    </location>
</feature>
<dbReference type="GO" id="GO:0005634">
    <property type="term" value="C:nucleus"/>
    <property type="evidence" value="ECO:0007669"/>
    <property type="project" value="UniProtKB-SubCell"/>
</dbReference>
<gene>
    <name evidence="15" type="ORF">Cni_G24870</name>
</gene>
<evidence type="ECO:0000256" key="5">
    <source>
        <dbReference type="ARBA" id="ARBA00006891"/>
    </source>
</evidence>
<accession>A0AAQ3KZQ3</accession>
<keyword evidence="8 14" id="KW-0812">Transmembrane</keyword>
<name>A0AAQ3KZQ3_9LILI</name>
<dbReference type="InterPro" id="IPR037468">
    <property type="entry name" value="ARGOS/ARL/OSR1"/>
</dbReference>
<evidence type="ECO:0008006" key="17">
    <source>
        <dbReference type="Google" id="ProtNLM"/>
    </source>
</evidence>
<evidence type="ECO:0000256" key="1">
    <source>
        <dbReference type="ARBA" id="ARBA00004123"/>
    </source>
</evidence>
<evidence type="ECO:0000256" key="11">
    <source>
        <dbReference type="ARBA" id="ARBA00023136"/>
    </source>
</evidence>
<keyword evidence="9" id="KW-0256">Endoplasmic reticulum</keyword>
<evidence type="ECO:0000256" key="3">
    <source>
        <dbReference type="ARBA" id="ARBA00004240"/>
    </source>
</evidence>
<keyword evidence="16" id="KW-1185">Reference proteome</keyword>
<evidence type="ECO:0000256" key="9">
    <source>
        <dbReference type="ARBA" id="ARBA00022824"/>
    </source>
</evidence>
<dbReference type="Proteomes" id="UP001327560">
    <property type="component" value="Chromosome 8"/>
</dbReference>
<keyword evidence="12" id="KW-0539">Nucleus</keyword>
<evidence type="ECO:0000313" key="16">
    <source>
        <dbReference type="Proteomes" id="UP001327560"/>
    </source>
</evidence>
<evidence type="ECO:0000256" key="7">
    <source>
        <dbReference type="ARBA" id="ARBA00022490"/>
    </source>
</evidence>
<comment type="subcellular location">
    <subcellularLocation>
        <location evidence="4">Cytoplasm</location>
    </subcellularLocation>
    <subcellularLocation>
        <location evidence="3">Endoplasmic reticulum</location>
    </subcellularLocation>
    <subcellularLocation>
        <location evidence="2">Membrane</location>
        <topology evidence="2">Multi-pass membrane protein</topology>
    </subcellularLocation>
    <subcellularLocation>
        <location evidence="1">Nucleus</location>
    </subcellularLocation>
</comment>
<dbReference type="EMBL" id="CP136897">
    <property type="protein sequence ID" value="WOL16088.1"/>
    <property type="molecule type" value="Genomic_DNA"/>
</dbReference>
<keyword evidence="7" id="KW-0963">Cytoplasm</keyword>
<sequence>MDRIRARKSLAAGRSPRMELKSSHSQGNRSRGSRSSYFTVQSLLVLVCLTASLLVLPLVLPPLPPPPLLLLLLPICILVLLVVLAFKPSDVRDIAASYL</sequence>
<reference evidence="15 16" key="1">
    <citation type="submission" date="2023-10" db="EMBL/GenBank/DDBJ databases">
        <title>Chromosome-scale genome assembly provides insights into flower coloration mechanisms of Canna indica.</title>
        <authorList>
            <person name="Li C."/>
        </authorList>
    </citation>
    <scope>NUCLEOTIDE SEQUENCE [LARGE SCALE GENOMIC DNA]</scope>
    <source>
        <tissue evidence="15">Flower</tissue>
    </source>
</reference>
<proteinExistence type="inferred from homology"/>
<dbReference type="GO" id="GO:0046622">
    <property type="term" value="P:positive regulation of organ growth"/>
    <property type="evidence" value="ECO:0007669"/>
    <property type="project" value="InterPro"/>
</dbReference>
<keyword evidence="10 14" id="KW-1133">Transmembrane helix</keyword>
<dbReference type="GO" id="GO:0016020">
    <property type="term" value="C:membrane"/>
    <property type="evidence" value="ECO:0007669"/>
    <property type="project" value="UniProtKB-SubCell"/>
</dbReference>
<evidence type="ECO:0000313" key="15">
    <source>
        <dbReference type="EMBL" id="WOL16088.1"/>
    </source>
</evidence>
<evidence type="ECO:0000256" key="2">
    <source>
        <dbReference type="ARBA" id="ARBA00004141"/>
    </source>
</evidence>